<protein>
    <recommendedName>
        <fullName evidence="6 7">Small ribosomal subunit protein uS4</fullName>
    </recommendedName>
</protein>
<dbReference type="Pfam" id="PF01479">
    <property type="entry name" value="S4"/>
    <property type="match status" value="1"/>
</dbReference>
<evidence type="ECO:0000256" key="8">
    <source>
        <dbReference type="RuleBase" id="RU003699"/>
    </source>
</evidence>
<dbReference type="NCBIfam" id="TIGR01017">
    <property type="entry name" value="rpsD_bact"/>
    <property type="match status" value="1"/>
</dbReference>
<dbReference type="SMART" id="SM01390">
    <property type="entry name" value="Ribosomal_S4"/>
    <property type="match status" value="1"/>
</dbReference>
<dbReference type="SUPFAM" id="SSF55174">
    <property type="entry name" value="Alpha-L RNA-binding motif"/>
    <property type="match status" value="1"/>
</dbReference>
<dbReference type="GO" id="GO:0006412">
    <property type="term" value="P:translation"/>
    <property type="evidence" value="ECO:0007669"/>
    <property type="project" value="UniProtKB-UniRule"/>
</dbReference>
<dbReference type="PROSITE" id="PS50889">
    <property type="entry name" value="S4"/>
    <property type="match status" value="1"/>
</dbReference>
<dbReference type="FunFam" id="3.10.290.10:FF:000001">
    <property type="entry name" value="30S ribosomal protein S4"/>
    <property type="match status" value="1"/>
</dbReference>
<dbReference type="NCBIfam" id="NF003717">
    <property type="entry name" value="PRK05327.1"/>
    <property type="match status" value="1"/>
</dbReference>
<organism evidence="11 12">
    <name type="scientific">Aerophobetes bacterium</name>
    <dbReference type="NCBI Taxonomy" id="2030807"/>
    <lineage>
        <taxon>Bacteria</taxon>
        <taxon>Candidatus Aerophobota</taxon>
    </lineage>
</organism>
<evidence type="ECO:0000256" key="2">
    <source>
        <dbReference type="ARBA" id="ARBA00022730"/>
    </source>
</evidence>
<comment type="function">
    <text evidence="7">One of the primary rRNA binding proteins, it binds directly to 16S rRNA where it nucleates assembly of the body of the 30S subunit.</text>
</comment>
<evidence type="ECO:0000313" key="11">
    <source>
        <dbReference type="EMBL" id="TET94238.1"/>
    </source>
</evidence>
<evidence type="ECO:0000256" key="1">
    <source>
        <dbReference type="ARBA" id="ARBA00007465"/>
    </source>
</evidence>
<keyword evidence="5 7" id="KW-0687">Ribonucleoprotein</keyword>
<dbReference type="InterPro" id="IPR005709">
    <property type="entry name" value="Ribosomal_uS4_bac-type"/>
</dbReference>
<dbReference type="GO" id="GO:0015935">
    <property type="term" value="C:small ribosomal subunit"/>
    <property type="evidence" value="ECO:0007669"/>
    <property type="project" value="InterPro"/>
</dbReference>
<dbReference type="InterPro" id="IPR001912">
    <property type="entry name" value="Ribosomal_uS4_N"/>
</dbReference>
<dbReference type="EMBL" id="SOIJ01000023">
    <property type="protein sequence ID" value="TET94238.1"/>
    <property type="molecule type" value="Genomic_DNA"/>
</dbReference>
<name>A0A523YRZ0_UNCAE</name>
<evidence type="ECO:0000256" key="7">
    <source>
        <dbReference type="HAMAP-Rule" id="MF_01306"/>
    </source>
</evidence>
<dbReference type="Pfam" id="PF00163">
    <property type="entry name" value="Ribosomal_S4"/>
    <property type="match status" value="1"/>
</dbReference>
<evidence type="ECO:0000313" key="12">
    <source>
        <dbReference type="Proteomes" id="UP000316925"/>
    </source>
</evidence>
<dbReference type="AlphaFoldDB" id="A0A523YRZ0"/>
<evidence type="ECO:0000259" key="9">
    <source>
        <dbReference type="SMART" id="SM00363"/>
    </source>
</evidence>
<dbReference type="HAMAP" id="MF_01306_B">
    <property type="entry name" value="Ribosomal_uS4_B"/>
    <property type="match status" value="1"/>
</dbReference>
<sequence length="221" mass="26130">MPSSQEKEGISQRRSRLPLHKESKCKRCRALNLKLFLKGEKCYADNCSLEKRKPQRFLRRRRLSQYGQQLKEKQKVKWKYGMLEGQFERWYRMAERSSNITGEELLRLLERRLDNVVYRLGFSFSRSQARQLVNHGHFLVNGRAVDIPSYLIKEGDVVEIKKKSKKLPLMKEILKVSQKKALPGWLEIDKKSLNGMVKRFPLSEELDQEVDLPLVVGYYSR</sequence>
<dbReference type="Proteomes" id="UP000316925">
    <property type="component" value="Unassembled WGS sequence"/>
</dbReference>
<dbReference type="InterPro" id="IPR018079">
    <property type="entry name" value="Ribosomal_uS4_CS"/>
</dbReference>
<comment type="subunit">
    <text evidence="7">Part of the 30S ribosomal subunit. Contacts protein S5. The interaction surface between S4 and S5 is involved in control of translational fidelity.</text>
</comment>
<dbReference type="PANTHER" id="PTHR11831:SF4">
    <property type="entry name" value="SMALL RIBOSOMAL SUBUNIT PROTEIN US4M"/>
    <property type="match status" value="1"/>
</dbReference>
<gene>
    <name evidence="7 11" type="primary">rpsD</name>
    <name evidence="11" type="ORF">E3J33_00470</name>
</gene>
<comment type="function">
    <text evidence="7">With S5 and S12 plays an important role in translational accuracy.</text>
</comment>
<dbReference type="Gene3D" id="3.10.290.10">
    <property type="entry name" value="RNA-binding S4 domain"/>
    <property type="match status" value="1"/>
</dbReference>
<dbReference type="GO" id="GO:0003735">
    <property type="term" value="F:structural constituent of ribosome"/>
    <property type="evidence" value="ECO:0007669"/>
    <property type="project" value="InterPro"/>
</dbReference>
<keyword evidence="4 7" id="KW-0689">Ribosomal protein</keyword>
<evidence type="ECO:0000256" key="5">
    <source>
        <dbReference type="ARBA" id="ARBA00023274"/>
    </source>
</evidence>
<feature type="domain" description="Small ribosomal subunit protein uS4 N-terminal" evidence="10">
    <location>
        <begin position="19"/>
        <end position="110"/>
    </location>
</feature>
<comment type="similarity">
    <text evidence="1 7 8">Belongs to the universal ribosomal protein uS4 family.</text>
</comment>
<evidence type="ECO:0000256" key="3">
    <source>
        <dbReference type="ARBA" id="ARBA00022884"/>
    </source>
</evidence>
<evidence type="ECO:0000256" key="6">
    <source>
        <dbReference type="ARBA" id="ARBA00035254"/>
    </source>
</evidence>
<keyword evidence="2 7" id="KW-0699">rRNA-binding</keyword>
<dbReference type="InterPro" id="IPR022801">
    <property type="entry name" value="Ribosomal_uS4"/>
</dbReference>
<dbReference type="SMART" id="SM00363">
    <property type="entry name" value="S4"/>
    <property type="match status" value="1"/>
</dbReference>
<dbReference type="PROSITE" id="PS00632">
    <property type="entry name" value="RIBOSOMAL_S4"/>
    <property type="match status" value="1"/>
</dbReference>
<dbReference type="InterPro" id="IPR002942">
    <property type="entry name" value="S4_RNA-bd"/>
</dbReference>
<accession>A0A523YRZ0</accession>
<dbReference type="PANTHER" id="PTHR11831">
    <property type="entry name" value="30S 40S RIBOSOMAL PROTEIN"/>
    <property type="match status" value="1"/>
</dbReference>
<reference evidence="11 12" key="1">
    <citation type="submission" date="2019-03" db="EMBL/GenBank/DDBJ databases">
        <title>Metabolic potential of uncultured bacteria and archaea associated with petroleum seepage in deep-sea sediments.</title>
        <authorList>
            <person name="Dong X."/>
            <person name="Hubert C."/>
        </authorList>
    </citation>
    <scope>NUCLEOTIDE SEQUENCE [LARGE SCALE GENOMIC DNA]</scope>
    <source>
        <strain evidence="11">E29_bin28</strain>
    </source>
</reference>
<dbReference type="GO" id="GO:0019843">
    <property type="term" value="F:rRNA binding"/>
    <property type="evidence" value="ECO:0007669"/>
    <property type="project" value="UniProtKB-UniRule"/>
</dbReference>
<proteinExistence type="inferred from homology"/>
<evidence type="ECO:0000259" key="10">
    <source>
        <dbReference type="SMART" id="SM01390"/>
    </source>
</evidence>
<feature type="domain" description="RNA-binding S4" evidence="9">
    <location>
        <begin position="111"/>
        <end position="175"/>
    </location>
</feature>
<keyword evidence="3 7" id="KW-0694">RNA-binding</keyword>
<evidence type="ECO:0000256" key="4">
    <source>
        <dbReference type="ARBA" id="ARBA00022980"/>
    </source>
</evidence>
<dbReference type="InterPro" id="IPR036986">
    <property type="entry name" value="S4_RNA-bd_sf"/>
</dbReference>
<dbReference type="GO" id="GO:0042274">
    <property type="term" value="P:ribosomal small subunit biogenesis"/>
    <property type="evidence" value="ECO:0007669"/>
    <property type="project" value="TreeGrafter"/>
</dbReference>
<dbReference type="CDD" id="cd00165">
    <property type="entry name" value="S4"/>
    <property type="match status" value="1"/>
</dbReference>
<comment type="caution">
    <text evidence="11">The sequence shown here is derived from an EMBL/GenBank/DDBJ whole genome shotgun (WGS) entry which is preliminary data.</text>
</comment>
<dbReference type="Gene3D" id="1.10.1050.10">
    <property type="entry name" value="Ribosomal Protein S4 Delta 41, Chain A, domain 1"/>
    <property type="match status" value="1"/>
</dbReference>